<evidence type="ECO:0000313" key="1">
    <source>
        <dbReference type="EMBL" id="OMO97083.1"/>
    </source>
</evidence>
<gene>
    <name evidence="1" type="ORF">CCACVL1_04659</name>
</gene>
<reference evidence="1 2" key="1">
    <citation type="submission" date="2013-09" db="EMBL/GenBank/DDBJ databases">
        <title>Corchorus capsularis genome sequencing.</title>
        <authorList>
            <person name="Alam M."/>
            <person name="Haque M.S."/>
            <person name="Islam M.S."/>
            <person name="Emdad E.M."/>
            <person name="Islam M.M."/>
            <person name="Ahmed B."/>
            <person name="Halim A."/>
            <person name="Hossen Q.M.M."/>
            <person name="Hossain M.Z."/>
            <person name="Ahmed R."/>
            <person name="Khan M.M."/>
            <person name="Islam R."/>
            <person name="Rashid M.M."/>
            <person name="Khan S.A."/>
            <person name="Rahman M.S."/>
            <person name="Alam M."/>
        </authorList>
    </citation>
    <scope>NUCLEOTIDE SEQUENCE [LARGE SCALE GENOMIC DNA]</scope>
    <source>
        <strain evidence="2">cv. CVL-1</strain>
        <tissue evidence="1">Whole seedling</tissue>
    </source>
</reference>
<evidence type="ECO:0000313" key="2">
    <source>
        <dbReference type="Proteomes" id="UP000188268"/>
    </source>
</evidence>
<keyword evidence="2" id="KW-1185">Reference proteome</keyword>
<proteinExistence type="predicted"/>
<dbReference type="Gramene" id="OMO97083">
    <property type="protein sequence ID" value="OMO97083"/>
    <property type="gene ID" value="CCACVL1_04659"/>
</dbReference>
<sequence>MECTKGRNKNLVICRFLRSTKYKMIGK</sequence>
<protein>
    <submittedName>
        <fullName evidence="1">Uncharacterized protein</fullName>
    </submittedName>
</protein>
<dbReference type="EMBL" id="AWWV01007270">
    <property type="protein sequence ID" value="OMO97083.1"/>
    <property type="molecule type" value="Genomic_DNA"/>
</dbReference>
<dbReference type="AlphaFoldDB" id="A0A1R3JQF1"/>
<organism evidence="1 2">
    <name type="scientific">Corchorus capsularis</name>
    <name type="common">Jute</name>
    <dbReference type="NCBI Taxonomy" id="210143"/>
    <lineage>
        <taxon>Eukaryota</taxon>
        <taxon>Viridiplantae</taxon>
        <taxon>Streptophyta</taxon>
        <taxon>Embryophyta</taxon>
        <taxon>Tracheophyta</taxon>
        <taxon>Spermatophyta</taxon>
        <taxon>Magnoliopsida</taxon>
        <taxon>eudicotyledons</taxon>
        <taxon>Gunneridae</taxon>
        <taxon>Pentapetalae</taxon>
        <taxon>rosids</taxon>
        <taxon>malvids</taxon>
        <taxon>Malvales</taxon>
        <taxon>Malvaceae</taxon>
        <taxon>Grewioideae</taxon>
        <taxon>Apeibeae</taxon>
        <taxon>Corchorus</taxon>
    </lineage>
</organism>
<accession>A0A1R3JQF1</accession>
<name>A0A1R3JQF1_COCAP</name>
<dbReference type="Proteomes" id="UP000188268">
    <property type="component" value="Unassembled WGS sequence"/>
</dbReference>
<comment type="caution">
    <text evidence="1">The sequence shown here is derived from an EMBL/GenBank/DDBJ whole genome shotgun (WGS) entry which is preliminary data.</text>
</comment>